<dbReference type="Proteomes" id="UP000184082">
    <property type="component" value="Unassembled WGS sequence"/>
</dbReference>
<dbReference type="InterPro" id="IPR039697">
    <property type="entry name" value="Alcohol_dehydrogenase_Fe"/>
</dbReference>
<evidence type="ECO:0000313" key="6">
    <source>
        <dbReference type="EMBL" id="SHK11135.1"/>
    </source>
</evidence>
<dbReference type="InterPro" id="IPR056798">
    <property type="entry name" value="ADH_Fe_C"/>
</dbReference>
<evidence type="ECO:0000256" key="1">
    <source>
        <dbReference type="ARBA" id="ARBA00007358"/>
    </source>
</evidence>
<dbReference type="Pfam" id="PF00465">
    <property type="entry name" value="Fe-ADH"/>
    <property type="match status" value="1"/>
</dbReference>
<name>A0A1M6PT96_9FIRM</name>
<dbReference type="PANTHER" id="PTHR11496">
    <property type="entry name" value="ALCOHOL DEHYDROGENASE"/>
    <property type="match status" value="1"/>
</dbReference>
<evidence type="ECO:0000259" key="4">
    <source>
        <dbReference type="Pfam" id="PF00465"/>
    </source>
</evidence>
<evidence type="ECO:0000259" key="5">
    <source>
        <dbReference type="Pfam" id="PF25137"/>
    </source>
</evidence>
<dbReference type="RefSeq" id="WP_072966744.1">
    <property type="nucleotide sequence ID" value="NZ_FRAJ01000009.1"/>
</dbReference>
<dbReference type="STRING" id="1121266.SAMN02745883_01297"/>
<dbReference type="PROSITE" id="PS00913">
    <property type="entry name" value="ADH_IRON_1"/>
    <property type="match status" value="1"/>
</dbReference>
<gene>
    <name evidence="6" type="ORF">SAMN02745883_01297</name>
</gene>
<dbReference type="InterPro" id="IPR045910">
    <property type="entry name" value="AdhA-like"/>
</dbReference>
<dbReference type="InterPro" id="IPR018211">
    <property type="entry name" value="ADH_Fe_CS"/>
</dbReference>
<dbReference type="SUPFAM" id="SSF56796">
    <property type="entry name" value="Dehydroquinate synthase-like"/>
    <property type="match status" value="1"/>
</dbReference>
<proteinExistence type="inferred from homology"/>
<accession>A0A1M6PT96</accession>
<dbReference type="EMBL" id="FRAJ01000009">
    <property type="protein sequence ID" value="SHK11135.1"/>
    <property type="molecule type" value="Genomic_DNA"/>
</dbReference>
<evidence type="ECO:0000256" key="2">
    <source>
        <dbReference type="ARBA" id="ARBA00023002"/>
    </source>
</evidence>
<sequence>MWEKNMPINEVREIRGKTTIFLGAGAIKKIFDIAKELKEKDIDKVAIVTGKSSYIKCGAWEHVEKALKENDIEFVLYNKVTPNPMSTQVDEATKMARELGAKAVIGIGGGSPIDTAKSVAIMTLYPDYTTADLYEYRFIAKKSLPVIAINTTHGTGTEADRFAVVSVLEGGKEYKPAIAYDFSYPMYSIDDPQLMLSLPKFQTAYTAIDAINHVVEACTTNVTTPYSVMLAKETVRLMAKYLPVALENGKDLEARYYLTYASTIAGICFDNGMLHLTHALEHPLSAIKPDLAHGLGLAILLPSVIRNIYPAKPEILADVLSPIVPGLKGKGEEAEEAAKGVRDWLKSVGVSETLSDIGFKEEDIDRLVELTFETPSLDLLLNCSPVPATKELVEKIYRESL</sequence>
<comment type="similarity">
    <text evidence="1">Belongs to the iron-containing alcohol dehydrogenase family.</text>
</comment>
<keyword evidence="2" id="KW-0560">Oxidoreductase</keyword>
<dbReference type="Gene3D" id="3.40.50.1970">
    <property type="match status" value="1"/>
</dbReference>
<dbReference type="InterPro" id="IPR001670">
    <property type="entry name" value="ADH_Fe/GldA"/>
</dbReference>
<keyword evidence="7" id="KW-1185">Reference proteome</keyword>
<organism evidence="6 7">
    <name type="scientific">Caminicella sporogenes DSM 14501</name>
    <dbReference type="NCBI Taxonomy" id="1121266"/>
    <lineage>
        <taxon>Bacteria</taxon>
        <taxon>Bacillati</taxon>
        <taxon>Bacillota</taxon>
        <taxon>Clostridia</taxon>
        <taxon>Peptostreptococcales</taxon>
        <taxon>Caminicellaceae</taxon>
        <taxon>Caminicella</taxon>
    </lineage>
</organism>
<keyword evidence="3" id="KW-0520">NAD</keyword>
<dbReference type="Gene3D" id="1.20.1090.10">
    <property type="entry name" value="Dehydroquinate synthase-like - alpha domain"/>
    <property type="match status" value="1"/>
</dbReference>
<dbReference type="GO" id="GO:0046872">
    <property type="term" value="F:metal ion binding"/>
    <property type="evidence" value="ECO:0007669"/>
    <property type="project" value="InterPro"/>
</dbReference>
<dbReference type="GO" id="GO:0004022">
    <property type="term" value="F:alcohol dehydrogenase (NAD+) activity"/>
    <property type="evidence" value="ECO:0007669"/>
    <property type="project" value="UniProtKB-ARBA"/>
</dbReference>
<evidence type="ECO:0000313" key="7">
    <source>
        <dbReference type="Proteomes" id="UP000184082"/>
    </source>
</evidence>
<evidence type="ECO:0000256" key="3">
    <source>
        <dbReference type="ARBA" id="ARBA00023027"/>
    </source>
</evidence>
<protein>
    <submittedName>
        <fullName evidence="6">Alcohol dehydrogenase, class IV</fullName>
    </submittedName>
</protein>
<dbReference type="CDD" id="cd08186">
    <property type="entry name" value="Fe-ADH-like"/>
    <property type="match status" value="1"/>
</dbReference>
<dbReference type="FunFam" id="3.40.50.1970:FF:000003">
    <property type="entry name" value="Alcohol dehydrogenase, iron-containing"/>
    <property type="match status" value="1"/>
</dbReference>
<feature type="domain" description="Alcohol dehydrogenase iron-type/glycerol dehydrogenase GldA" evidence="4">
    <location>
        <begin position="18"/>
        <end position="192"/>
    </location>
</feature>
<dbReference type="AlphaFoldDB" id="A0A1M6PT96"/>
<feature type="domain" description="Fe-containing alcohol dehydrogenase-like C-terminal" evidence="5">
    <location>
        <begin position="203"/>
        <end position="400"/>
    </location>
</feature>
<dbReference type="Pfam" id="PF25137">
    <property type="entry name" value="ADH_Fe_C"/>
    <property type="match status" value="1"/>
</dbReference>
<reference evidence="6 7" key="1">
    <citation type="submission" date="2016-11" db="EMBL/GenBank/DDBJ databases">
        <authorList>
            <person name="Jaros S."/>
            <person name="Januszkiewicz K."/>
            <person name="Wedrychowicz H."/>
        </authorList>
    </citation>
    <scope>NUCLEOTIDE SEQUENCE [LARGE SCALE GENOMIC DNA]</scope>
    <source>
        <strain evidence="6 7">DSM 14501</strain>
    </source>
</reference>
<dbReference type="PANTHER" id="PTHR11496:SF102">
    <property type="entry name" value="ALCOHOL DEHYDROGENASE 4"/>
    <property type="match status" value="1"/>
</dbReference>